<evidence type="ECO:0000313" key="3">
    <source>
        <dbReference type="Proteomes" id="UP000230233"/>
    </source>
</evidence>
<dbReference type="AlphaFoldDB" id="A0A2G5VEW9"/>
<feature type="compositionally biased region" description="Low complexity" evidence="1">
    <location>
        <begin position="39"/>
        <end position="56"/>
    </location>
</feature>
<dbReference type="Proteomes" id="UP000230233">
    <property type="component" value="Chromosome I"/>
</dbReference>
<reference evidence="3" key="1">
    <citation type="submission" date="2017-10" db="EMBL/GenBank/DDBJ databases">
        <title>Rapid genome shrinkage in a self-fertile nematode reveals novel sperm competition proteins.</title>
        <authorList>
            <person name="Yin D."/>
            <person name="Schwarz E.M."/>
            <person name="Thomas C.G."/>
            <person name="Felde R.L."/>
            <person name="Korf I.F."/>
            <person name="Cutter A.D."/>
            <person name="Schartner C.M."/>
            <person name="Ralston E.J."/>
            <person name="Meyer B.J."/>
            <person name="Haag E.S."/>
        </authorList>
    </citation>
    <scope>NUCLEOTIDE SEQUENCE [LARGE SCALE GENOMIC DNA]</scope>
    <source>
        <strain evidence="3">JU1422</strain>
    </source>
</reference>
<keyword evidence="3" id="KW-1185">Reference proteome</keyword>
<feature type="region of interest" description="Disordered" evidence="1">
    <location>
        <begin position="38"/>
        <end position="66"/>
    </location>
</feature>
<organism evidence="2 3">
    <name type="scientific">Caenorhabditis nigoni</name>
    <dbReference type="NCBI Taxonomy" id="1611254"/>
    <lineage>
        <taxon>Eukaryota</taxon>
        <taxon>Metazoa</taxon>
        <taxon>Ecdysozoa</taxon>
        <taxon>Nematoda</taxon>
        <taxon>Chromadorea</taxon>
        <taxon>Rhabditida</taxon>
        <taxon>Rhabditina</taxon>
        <taxon>Rhabditomorpha</taxon>
        <taxon>Rhabditoidea</taxon>
        <taxon>Rhabditidae</taxon>
        <taxon>Peloderinae</taxon>
        <taxon>Caenorhabditis</taxon>
    </lineage>
</organism>
<sequence>MASRTFSLLPLTNRLRMPLGGLPDHLVLPTCSLYRNRSHSLGGSSASPTSSSFSSSDEFDDRPTKE</sequence>
<accession>A0A2G5VEW9</accession>
<protein>
    <submittedName>
        <fullName evidence="2">Uncharacterized protein</fullName>
    </submittedName>
</protein>
<proteinExistence type="predicted"/>
<gene>
    <name evidence="2" type="primary">Cnig_chr_I.g1270</name>
    <name evidence="2" type="ORF">B9Z55_001270</name>
</gene>
<evidence type="ECO:0000256" key="1">
    <source>
        <dbReference type="SAM" id="MobiDB-lite"/>
    </source>
</evidence>
<dbReference type="EMBL" id="PDUG01000001">
    <property type="protein sequence ID" value="PIC50325.1"/>
    <property type="molecule type" value="Genomic_DNA"/>
</dbReference>
<name>A0A2G5VEW9_9PELO</name>
<comment type="caution">
    <text evidence="2">The sequence shown here is derived from an EMBL/GenBank/DDBJ whole genome shotgun (WGS) entry which is preliminary data.</text>
</comment>
<evidence type="ECO:0000313" key="2">
    <source>
        <dbReference type="EMBL" id="PIC50325.1"/>
    </source>
</evidence>